<comment type="caution">
    <text evidence="5">The sequence shown here is derived from an EMBL/GenBank/DDBJ whole genome shotgun (WGS) entry which is preliminary data.</text>
</comment>
<sequence>MNRLLIPAAALLWGLQISFLSPALALILTGLYGASTAEIGWVLAIYNASGFLCTLIIPAAADRRRDYLGPMLLCAVLTAVLAVVLALVTTLPLAVLALVVIGGPAGIGNSMLFAHLRHSGAAPSVVINTRAIVSVAWVAGPPIATALIGLWGEISVLVAVAVIAALVALTTVVMLRERSVLRAAAAASGEPAGAAEPAAPARAEA</sequence>
<organism evidence="5 6">
    <name type="scientific">Brachybacterium hainanense</name>
    <dbReference type="NCBI Taxonomy" id="1541174"/>
    <lineage>
        <taxon>Bacteria</taxon>
        <taxon>Bacillati</taxon>
        <taxon>Actinomycetota</taxon>
        <taxon>Actinomycetes</taxon>
        <taxon>Micrococcales</taxon>
        <taxon>Dermabacteraceae</taxon>
        <taxon>Brachybacterium</taxon>
    </lineage>
</organism>
<dbReference type="Proteomes" id="UP001589793">
    <property type="component" value="Unassembled WGS sequence"/>
</dbReference>
<feature type="transmembrane region" description="Helical" evidence="4">
    <location>
        <begin position="125"/>
        <end position="148"/>
    </location>
</feature>
<dbReference type="Gene3D" id="1.20.1250.20">
    <property type="entry name" value="MFS general substrate transporter like domains"/>
    <property type="match status" value="1"/>
</dbReference>
<keyword evidence="2" id="KW-0813">Transport</keyword>
<accession>A0ABV6R7A7</accession>
<keyword evidence="4" id="KW-0472">Membrane</keyword>
<gene>
    <name evidence="5" type="ORF">ACFFF6_02785</name>
</gene>
<feature type="transmembrane region" description="Helical" evidence="4">
    <location>
        <begin position="93"/>
        <end position="113"/>
    </location>
</feature>
<dbReference type="PANTHER" id="PTHR23535:SF1">
    <property type="entry name" value="MFS FAMILY TRANSPORT PROTEIN"/>
    <property type="match status" value="1"/>
</dbReference>
<reference evidence="5 6" key="1">
    <citation type="submission" date="2024-09" db="EMBL/GenBank/DDBJ databases">
        <authorList>
            <person name="Sun Q."/>
            <person name="Mori K."/>
        </authorList>
    </citation>
    <scope>NUCLEOTIDE SEQUENCE [LARGE SCALE GENOMIC DNA]</scope>
    <source>
        <strain evidence="5 6">CICC 10874</strain>
    </source>
</reference>
<evidence type="ECO:0000256" key="2">
    <source>
        <dbReference type="ARBA" id="ARBA00022448"/>
    </source>
</evidence>
<evidence type="ECO:0000256" key="1">
    <source>
        <dbReference type="ARBA" id="ARBA00004651"/>
    </source>
</evidence>
<feature type="transmembrane region" description="Helical" evidence="4">
    <location>
        <begin position="41"/>
        <end position="60"/>
    </location>
</feature>
<feature type="transmembrane region" description="Helical" evidence="4">
    <location>
        <begin position="67"/>
        <end position="87"/>
    </location>
</feature>
<evidence type="ECO:0000256" key="3">
    <source>
        <dbReference type="ARBA" id="ARBA00022475"/>
    </source>
</evidence>
<name>A0ABV6R7A7_9MICO</name>
<protein>
    <submittedName>
        <fullName evidence="5">MFS transporter</fullName>
    </submittedName>
</protein>
<dbReference type="InterPro" id="IPR036259">
    <property type="entry name" value="MFS_trans_sf"/>
</dbReference>
<comment type="subcellular location">
    <subcellularLocation>
        <location evidence="1">Cell membrane</location>
        <topology evidence="1">Multi-pass membrane protein</topology>
    </subcellularLocation>
</comment>
<keyword evidence="3" id="KW-1003">Cell membrane</keyword>
<evidence type="ECO:0000256" key="4">
    <source>
        <dbReference type="SAM" id="Phobius"/>
    </source>
</evidence>
<proteinExistence type="predicted"/>
<keyword evidence="4" id="KW-0812">Transmembrane</keyword>
<keyword evidence="6" id="KW-1185">Reference proteome</keyword>
<evidence type="ECO:0000313" key="6">
    <source>
        <dbReference type="Proteomes" id="UP001589793"/>
    </source>
</evidence>
<dbReference type="SUPFAM" id="SSF103473">
    <property type="entry name" value="MFS general substrate transporter"/>
    <property type="match status" value="1"/>
</dbReference>
<dbReference type="PANTHER" id="PTHR23535">
    <property type="entry name" value="SUGAR EFFLUX TRANSPORTER A-RELATED"/>
    <property type="match status" value="1"/>
</dbReference>
<evidence type="ECO:0000313" key="5">
    <source>
        <dbReference type="EMBL" id="MFC0672877.1"/>
    </source>
</evidence>
<feature type="transmembrane region" description="Helical" evidence="4">
    <location>
        <begin position="154"/>
        <end position="175"/>
    </location>
</feature>
<feature type="non-terminal residue" evidence="5">
    <location>
        <position position="205"/>
    </location>
</feature>
<dbReference type="EMBL" id="JBHLSV010000002">
    <property type="protein sequence ID" value="MFC0672877.1"/>
    <property type="molecule type" value="Genomic_DNA"/>
</dbReference>
<keyword evidence="4" id="KW-1133">Transmembrane helix</keyword>